<dbReference type="AlphaFoldDB" id="A0AAP3GVJ1"/>
<evidence type="ECO:0000256" key="2">
    <source>
        <dbReference type="SAM" id="SignalP"/>
    </source>
</evidence>
<reference evidence="3" key="1">
    <citation type="submission" date="2022-01" db="EMBL/GenBank/DDBJ databases">
        <title>VMRC isolate genome collection.</title>
        <authorList>
            <person name="France M."/>
            <person name="Rutt L."/>
            <person name="Humphrys M."/>
            <person name="Ravel J."/>
        </authorList>
    </citation>
    <scope>NUCLEOTIDE SEQUENCE</scope>
    <source>
        <strain evidence="3">C0127B5</strain>
    </source>
</reference>
<protein>
    <submittedName>
        <fullName evidence="3">Uncharacterized protein</fullName>
    </submittedName>
</protein>
<proteinExistence type="predicted"/>
<dbReference type="RefSeq" id="WP_167802607.1">
    <property type="nucleotide sequence ID" value="NZ_JAKEYK010000013.1"/>
</dbReference>
<feature type="compositionally biased region" description="Polar residues" evidence="1">
    <location>
        <begin position="74"/>
        <end position="92"/>
    </location>
</feature>
<keyword evidence="2" id="KW-0732">Signal</keyword>
<gene>
    <name evidence="3" type="ORF">L2422_01930</name>
</gene>
<name>A0AAP3GVJ1_9LACO</name>
<feature type="signal peptide" evidence="2">
    <location>
        <begin position="1"/>
        <end position="28"/>
    </location>
</feature>
<accession>A0AAP3GVJ1</accession>
<evidence type="ECO:0000313" key="4">
    <source>
        <dbReference type="Proteomes" id="UP001213015"/>
    </source>
</evidence>
<sequence>MNKISRLTVISAAVLGAALIANVNTVYASSEDQNVAVQSSSISSSSASSVVSEENSSSSSSSTQGESSTGSNEASSQNVQTESSSNTDDTMIATSGSIVSNTNASVANKTDDEISHTIALTPAGENNTISTSQAIVDIDQSKGNFDAEVKITNNNTSDRKVISAIVLPAAYTTGENAVQVVLDGSRMSNLSLGLDNEVITYAIQSGQYKTLAELQANGNFSWDKVVGIRIEGIAKANQSYTVVLPLTIANYADMQKQLTDILDGNADSDISTQSSLRQFSLSEYFYYFDENNNLKYGTNNTVIGRVAKEASGLEDAVKKSNITNYAKILVTDGQTRYYLNADDLNQMTDENGNNILPPITSKDFSYYNFGIS</sequence>
<feature type="region of interest" description="Disordered" evidence="1">
    <location>
        <begin position="37"/>
        <end position="92"/>
    </location>
</feature>
<feature type="compositionally biased region" description="Low complexity" evidence="1">
    <location>
        <begin position="37"/>
        <end position="73"/>
    </location>
</feature>
<dbReference type="Proteomes" id="UP001213015">
    <property type="component" value="Unassembled WGS sequence"/>
</dbReference>
<dbReference type="EMBL" id="JAKHLF010000002">
    <property type="protein sequence ID" value="MCZ3844285.1"/>
    <property type="molecule type" value="Genomic_DNA"/>
</dbReference>
<evidence type="ECO:0000313" key="3">
    <source>
        <dbReference type="EMBL" id="MCZ3844285.1"/>
    </source>
</evidence>
<feature type="chain" id="PRO_5043039021" evidence="2">
    <location>
        <begin position="29"/>
        <end position="372"/>
    </location>
</feature>
<evidence type="ECO:0000256" key="1">
    <source>
        <dbReference type="SAM" id="MobiDB-lite"/>
    </source>
</evidence>
<comment type="caution">
    <text evidence="3">The sequence shown here is derived from an EMBL/GenBank/DDBJ whole genome shotgun (WGS) entry which is preliminary data.</text>
</comment>
<organism evidence="3 4">
    <name type="scientific">Lactobacillus mulieris</name>
    <dbReference type="NCBI Taxonomy" id="2508708"/>
    <lineage>
        <taxon>Bacteria</taxon>
        <taxon>Bacillati</taxon>
        <taxon>Bacillota</taxon>
        <taxon>Bacilli</taxon>
        <taxon>Lactobacillales</taxon>
        <taxon>Lactobacillaceae</taxon>
        <taxon>Lactobacillus</taxon>
    </lineage>
</organism>